<evidence type="ECO:0000313" key="2">
    <source>
        <dbReference type="Proteomes" id="UP000005744"/>
    </source>
</evidence>
<dbReference type="Proteomes" id="UP000005744">
    <property type="component" value="Unassembled WGS sequence"/>
</dbReference>
<reference evidence="1 2" key="1">
    <citation type="submission" date="2011-11" db="EMBL/GenBank/DDBJ databases">
        <title>Improved High-Quality Draft sequence of Beggiatoa alba B18lD.</title>
        <authorList>
            <consortium name="US DOE Joint Genome Institute"/>
            <person name="Lucas S."/>
            <person name="Han J."/>
            <person name="Lapidus A."/>
            <person name="Cheng J.-F."/>
            <person name="Goodwin L."/>
            <person name="Pitluck S."/>
            <person name="Peters L."/>
            <person name="Mikhailova N."/>
            <person name="Held B."/>
            <person name="Detter J.C."/>
            <person name="Han C."/>
            <person name="Tapia R."/>
            <person name="Land M."/>
            <person name="Hauser L."/>
            <person name="Kyrpides N."/>
            <person name="Ivanova N."/>
            <person name="Pagani I."/>
            <person name="Samuel K."/>
            <person name="Teske A."/>
            <person name="Mueller J."/>
            <person name="Woyke T."/>
        </authorList>
    </citation>
    <scope>NUCLEOTIDE SEQUENCE [LARGE SCALE GENOMIC DNA]</scope>
    <source>
        <strain evidence="1 2">B18LD</strain>
    </source>
</reference>
<dbReference type="RefSeq" id="WP_002690700.1">
    <property type="nucleotide sequence ID" value="NZ_JH600070.1"/>
</dbReference>
<dbReference type="EMBL" id="JH600070">
    <property type="protein sequence ID" value="EIJ43481.1"/>
    <property type="molecule type" value="Genomic_DNA"/>
</dbReference>
<dbReference type="HOGENOM" id="CLU_1515013_0_0_6"/>
<dbReference type="AlphaFoldDB" id="I3CIN8"/>
<proteinExistence type="predicted"/>
<keyword evidence="2" id="KW-1185">Reference proteome</keyword>
<accession>I3CIN8</accession>
<organism evidence="1 2">
    <name type="scientific">Beggiatoa alba B18LD</name>
    <dbReference type="NCBI Taxonomy" id="395493"/>
    <lineage>
        <taxon>Bacteria</taxon>
        <taxon>Pseudomonadati</taxon>
        <taxon>Pseudomonadota</taxon>
        <taxon>Gammaproteobacteria</taxon>
        <taxon>Thiotrichales</taxon>
        <taxon>Thiotrichaceae</taxon>
        <taxon>Beggiatoa</taxon>
    </lineage>
</organism>
<evidence type="ECO:0000313" key="1">
    <source>
        <dbReference type="EMBL" id="EIJ43481.1"/>
    </source>
</evidence>
<name>I3CIN8_9GAMM</name>
<sequence>MGKHTDHENISSARGVSLDKRVSAIELEQLRQQKDVTEITLAFHEAGNLLGTDLVLDTVIEDVGKTSFTDILDEETALALANMPPLETTRNTVPNINVAEALAEEMPTTKSQSTVVTGEYVIRFQFGVGAPISEWNEETLGWREAGQGTRFQDMEYPRLRIVQLKNKWPDYPIELYKLPD</sequence>
<protein>
    <submittedName>
        <fullName evidence="1">Uncharacterized protein</fullName>
    </submittedName>
</protein>
<dbReference type="OrthoDB" id="9936281at2"/>
<gene>
    <name evidence="1" type="ORF">BegalDRAFT_2639</name>
</gene>